<keyword evidence="9" id="KW-1185">Reference proteome</keyword>
<evidence type="ECO:0000313" key="9">
    <source>
        <dbReference type="Proteomes" id="UP000199699"/>
    </source>
</evidence>
<keyword evidence="4 5" id="KW-0067">ATP-binding</keyword>
<keyword evidence="1 5" id="KW-0547">Nucleotide-binding</keyword>
<dbReference type="Proteomes" id="UP000199699">
    <property type="component" value="Unassembled WGS sequence"/>
</dbReference>
<dbReference type="PANTHER" id="PTHR11070">
    <property type="entry name" value="UVRD / RECB / PCRA DNA HELICASE FAMILY MEMBER"/>
    <property type="match status" value="1"/>
</dbReference>
<evidence type="ECO:0000256" key="5">
    <source>
        <dbReference type="PROSITE-ProRule" id="PRU00560"/>
    </source>
</evidence>
<evidence type="ECO:0000256" key="6">
    <source>
        <dbReference type="SAM" id="MobiDB-lite"/>
    </source>
</evidence>
<name>A0A1C6S459_9ACTN</name>
<feature type="compositionally biased region" description="Basic and acidic residues" evidence="6">
    <location>
        <begin position="18"/>
        <end position="43"/>
    </location>
</feature>
<protein>
    <submittedName>
        <fullName evidence="8">DNA helicase IV</fullName>
    </submittedName>
</protein>
<dbReference type="InterPro" id="IPR000212">
    <property type="entry name" value="DNA_helicase_UvrD/REP"/>
</dbReference>
<evidence type="ECO:0000256" key="3">
    <source>
        <dbReference type="ARBA" id="ARBA00022806"/>
    </source>
</evidence>
<dbReference type="PANTHER" id="PTHR11070:SF45">
    <property type="entry name" value="DNA 3'-5' HELICASE"/>
    <property type="match status" value="1"/>
</dbReference>
<evidence type="ECO:0000256" key="1">
    <source>
        <dbReference type="ARBA" id="ARBA00022741"/>
    </source>
</evidence>
<feature type="region of interest" description="Disordered" evidence="6">
    <location>
        <begin position="1"/>
        <end position="43"/>
    </location>
</feature>
<gene>
    <name evidence="8" type="ORF">GA0070616_2886</name>
</gene>
<dbReference type="InterPro" id="IPR014016">
    <property type="entry name" value="UvrD-like_ATP-bd"/>
</dbReference>
<evidence type="ECO:0000259" key="7">
    <source>
        <dbReference type="PROSITE" id="PS51198"/>
    </source>
</evidence>
<dbReference type="GO" id="GO:0005829">
    <property type="term" value="C:cytosol"/>
    <property type="evidence" value="ECO:0007669"/>
    <property type="project" value="TreeGrafter"/>
</dbReference>
<dbReference type="GO" id="GO:0000725">
    <property type="term" value="P:recombinational repair"/>
    <property type="evidence" value="ECO:0007669"/>
    <property type="project" value="TreeGrafter"/>
</dbReference>
<feature type="domain" description="UvrD-like helicase ATP-binding" evidence="7">
    <location>
        <begin position="217"/>
        <end position="572"/>
    </location>
</feature>
<accession>A0A1C6S459</accession>
<dbReference type="GO" id="GO:0003677">
    <property type="term" value="F:DNA binding"/>
    <property type="evidence" value="ECO:0007669"/>
    <property type="project" value="InterPro"/>
</dbReference>
<evidence type="ECO:0000256" key="4">
    <source>
        <dbReference type="ARBA" id="ARBA00022840"/>
    </source>
</evidence>
<dbReference type="STRING" id="145857.GA0070616_2886"/>
<dbReference type="OrthoDB" id="3400185at2"/>
<dbReference type="AlphaFoldDB" id="A0A1C6S459"/>
<dbReference type="GO" id="GO:0043138">
    <property type="term" value="F:3'-5' DNA helicase activity"/>
    <property type="evidence" value="ECO:0007669"/>
    <property type="project" value="TreeGrafter"/>
</dbReference>
<keyword evidence="3 5" id="KW-0347">Helicase</keyword>
<evidence type="ECO:0000256" key="2">
    <source>
        <dbReference type="ARBA" id="ARBA00022801"/>
    </source>
</evidence>
<dbReference type="RefSeq" id="WP_139128897.1">
    <property type="nucleotide sequence ID" value="NZ_FMHT01000003.1"/>
</dbReference>
<proteinExistence type="predicted"/>
<dbReference type="EMBL" id="FMHT01000003">
    <property type="protein sequence ID" value="SCL24278.1"/>
    <property type="molecule type" value="Genomic_DNA"/>
</dbReference>
<dbReference type="PROSITE" id="PS51198">
    <property type="entry name" value="UVRD_HELICASE_ATP_BIND"/>
    <property type="match status" value="1"/>
</dbReference>
<feature type="binding site" evidence="5">
    <location>
        <begin position="238"/>
        <end position="245"/>
    </location>
    <ligand>
        <name>ATP</name>
        <dbReference type="ChEBI" id="CHEBI:30616"/>
    </ligand>
</feature>
<keyword evidence="2 5" id="KW-0378">Hydrolase</keyword>
<dbReference type="Gene3D" id="3.40.50.300">
    <property type="entry name" value="P-loop containing nucleotide triphosphate hydrolases"/>
    <property type="match status" value="2"/>
</dbReference>
<reference evidence="8 9" key="1">
    <citation type="submission" date="2016-06" db="EMBL/GenBank/DDBJ databases">
        <authorList>
            <person name="Kjaerup R.B."/>
            <person name="Dalgaard T.S."/>
            <person name="Juul-Madsen H.R."/>
        </authorList>
    </citation>
    <scope>NUCLEOTIDE SEQUENCE [LARGE SCALE GENOMIC DNA]</scope>
    <source>
        <strain evidence="8 9">DSM 43818</strain>
    </source>
</reference>
<dbReference type="GO" id="GO:0016787">
    <property type="term" value="F:hydrolase activity"/>
    <property type="evidence" value="ECO:0007669"/>
    <property type="project" value="UniProtKB-UniRule"/>
</dbReference>
<evidence type="ECO:0000313" key="8">
    <source>
        <dbReference type="EMBL" id="SCL24278.1"/>
    </source>
</evidence>
<dbReference type="GO" id="GO:0005524">
    <property type="term" value="F:ATP binding"/>
    <property type="evidence" value="ECO:0007669"/>
    <property type="project" value="UniProtKB-UniRule"/>
</dbReference>
<organism evidence="8 9">
    <name type="scientific">Micromonospora nigra</name>
    <dbReference type="NCBI Taxonomy" id="145857"/>
    <lineage>
        <taxon>Bacteria</taxon>
        <taxon>Bacillati</taxon>
        <taxon>Actinomycetota</taxon>
        <taxon>Actinomycetes</taxon>
        <taxon>Micromonosporales</taxon>
        <taxon>Micromonosporaceae</taxon>
        <taxon>Micromonospora</taxon>
    </lineage>
</organism>
<dbReference type="InterPro" id="IPR027417">
    <property type="entry name" value="P-loop_NTPase"/>
</dbReference>
<feature type="compositionally biased region" description="Basic and acidic residues" evidence="6">
    <location>
        <begin position="1"/>
        <end position="10"/>
    </location>
</feature>
<sequence>MTAVELDPHHAQPGSAHPDSDRVHHDGGDTARLDGDHAAPRDHLDGDLAAEREHLDASRAALGRMRTRAEALFAGGHQVAGDAYAAETLGRTLARRVAELADDPDTPLFFGRLDFGASDRDHAGRRYHVGRRHVADDTGEPLVLDWRAPVSRSFYRASAREPQGVAVRRRFGYQRGELTSFEDEHLDRGEELGTASRILTAEIERPRVGPMRDIVATIQPEQDELVRADLAASICVQGAPGTGKTAVGLHRAAYLLYLHRERLRRSGVLVVGPNRAFLAYIAAVLPALGEVEVAQATVEDLVDRVPVRATADHPTVAAVKHDARMAEVLRRAVEAHIGTPSDPIMISDGSFRWRIGLDPLHRVVEETRREGLPYATGRERVRARVVSLLQRQAEARRAESPSDAWLRRTGRSRPVTEFLDAVWPALTPDGLVHALLSDPARLASAADGLLTPDEQALIAGSPARTATIGTRLGRTAKATRWTPADAVLIDEAAGLIERPTGFGHVVVDEAQDLSPMQCRAIARRSEHGSITLLGDLAQGTAPWAATDWRETLRHLGKPDATVVPLTVGFRVPAAVVALANRLLPALAVDVPPAESLRRDGALDVRTVTDLTAATVAEVRAALAHEGSVAVIAADDAVGGLRAALAAADVDTATVDDPAAARVTVVPASLVKGLEYDHVVVVEPAAIVAAEPRGLHRLYVVLTRAVSRLSVLHAEPLPDPLT</sequence>
<dbReference type="SUPFAM" id="SSF52540">
    <property type="entry name" value="P-loop containing nucleoside triphosphate hydrolases"/>
    <property type="match status" value="1"/>
</dbReference>